<sequence>MWVLFVCLIAGALVGWFHLLPKAVLNQAGRGMMIGVLILLLTMGLRIGVDQDTLSQLGNFGLQAFLFAVAAIIGSVATVLLLERAFIGKSGMAPQQDKLEVDSTEPAHPYRMTVTIIGAFIAGVFGGMTFFPQGWTVYLPAITTLALDFTLVMVGIDLGLNRDIWRHMLKVGWQVFLAPVGVVLGSIAAAMLVGLCFGWNLREGGAVGAGFGWYSLSGVLISDLHSVSLGTIAFLSNIFREVLAIVFAPFLARRVGPLALVAPSGATAMDSTLPLLVAVGPKGVSIVAIISGLSLSLLVPVLVPLVLG</sequence>
<gene>
    <name evidence="2" type="ORF">DPCES_4291</name>
</gene>
<feature type="transmembrane region" description="Helical" evidence="1">
    <location>
        <begin position="61"/>
        <end position="82"/>
    </location>
</feature>
<dbReference type="PANTHER" id="PTHR35804">
    <property type="entry name" value="LYSINE EXPORTER LYSO"/>
    <property type="match status" value="1"/>
</dbReference>
<dbReference type="InterPro" id="IPR005642">
    <property type="entry name" value="LysO"/>
</dbReference>
<name>A0A098B755_DESHA</name>
<feature type="transmembrane region" description="Helical" evidence="1">
    <location>
        <begin position="283"/>
        <end position="307"/>
    </location>
</feature>
<dbReference type="EMBL" id="LK996017">
    <property type="protein sequence ID" value="CDX04177.1"/>
    <property type="molecule type" value="Genomic_DNA"/>
</dbReference>
<dbReference type="GO" id="GO:0005886">
    <property type="term" value="C:plasma membrane"/>
    <property type="evidence" value="ECO:0007669"/>
    <property type="project" value="TreeGrafter"/>
</dbReference>
<dbReference type="AlphaFoldDB" id="A0A098B755"/>
<protein>
    <submittedName>
        <fullName evidence="2">Predicted membrane protein</fullName>
    </submittedName>
</protein>
<feature type="transmembrane region" description="Helical" evidence="1">
    <location>
        <begin position="137"/>
        <end position="160"/>
    </location>
</feature>
<dbReference type="PANTHER" id="PTHR35804:SF1">
    <property type="entry name" value="LYSINE EXPORTER LYSO"/>
    <property type="match status" value="1"/>
</dbReference>
<keyword evidence="1" id="KW-1133">Transmembrane helix</keyword>
<feature type="transmembrane region" description="Helical" evidence="1">
    <location>
        <begin position="112"/>
        <end position="131"/>
    </location>
</feature>
<keyword evidence="1" id="KW-0812">Transmembrane</keyword>
<evidence type="ECO:0000256" key="1">
    <source>
        <dbReference type="SAM" id="Phobius"/>
    </source>
</evidence>
<keyword evidence="1" id="KW-0472">Membrane</keyword>
<evidence type="ECO:0000313" key="2">
    <source>
        <dbReference type="EMBL" id="CDX04177.1"/>
    </source>
</evidence>
<feature type="transmembrane region" description="Helical" evidence="1">
    <location>
        <begin position="6"/>
        <end position="25"/>
    </location>
</feature>
<dbReference type="GO" id="GO:0015661">
    <property type="term" value="F:L-lysine efflux transmembrane transporter activity"/>
    <property type="evidence" value="ECO:0007669"/>
    <property type="project" value="InterPro"/>
</dbReference>
<dbReference type="PATRIC" id="fig|49338.4.peg.4619"/>
<dbReference type="RefSeq" id="WP_208926312.1">
    <property type="nucleotide sequence ID" value="NZ_LK996017.1"/>
</dbReference>
<accession>A0A098B755</accession>
<dbReference type="Pfam" id="PF03956">
    <property type="entry name" value="Lys_export"/>
    <property type="match status" value="2"/>
</dbReference>
<feature type="transmembrane region" description="Helical" evidence="1">
    <location>
        <begin position="32"/>
        <end position="49"/>
    </location>
</feature>
<feature type="transmembrane region" description="Helical" evidence="1">
    <location>
        <begin position="172"/>
        <end position="201"/>
    </location>
</feature>
<organism evidence="2">
    <name type="scientific">Desulfitobacterium hafniense</name>
    <name type="common">Desulfitobacterium frappieri</name>
    <dbReference type="NCBI Taxonomy" id="49338"/>
    <lineage>
        <taxon>Bacteria</taxon>
        <taxon>Bacillati</taxon>
        <taxon>Bacillota</taxon>
        <taxon>Clostridia</taxon>
        <taxon>Eubacteriales</taxon>
        <taxon>Desulfitobacteriaceae</taxon>
        <taxon>Desulfitobacterium</taxon>
    </lineage>
</organism>
<reference evidence="2" key="1">
    <citation type="submission" date="2014-07" db="EMBL/GenBank/DDBJ databases">
        <authorList>
            <person name="Hornung V.Bastian."/>
        </authorList>
    </citation>
    <scope>NUCLEOTIDE SEQUENCE</scope>
    <source>
        <strain evidence="2">PCE-S</strain>
    </source>
</reference>
<proteinExistence type="predicted"/>